<dbReference type="Pfam" id="PF01370">
    <property type="entry name" value="Epimerase"/>
    <property type="match status" value="1"/>
</dbReference>
<dbReference type="Gene3D" id="3.40.50.720">
    <property type="entry name" value="NAD(P)-binding Rossmann-like Domain"/>
    <property type="match status" value="1"/>
</dbReference>
<sequence length="296" mass="31189">MRVFVTGATGWVGSAVVAELIAAGHVVTGLARSDAGADKLAATGAQVVRGVIENLDILRAAARQSDAVIHTAFNHDWAHFAESCAADKCAIEALGAELAGTERPLIVTTGVALLAPGRLATEADKAPPVTEAFPRASEAAVENLLSQGLRATTVRLAPTVHGVGDHGFVPYLARIARESGVSAYIGDGQNRWPAVHRLDAARVYRLALDHVQEGPFHAIAEQGIALKDIAEAIGRQFKLPVVSKSADEAADHFGWFARFVGMDAPTSSDHTRAVLGWAPEQLGLLEDLAQPTYFAQ</sequence>
<accession>A0ABT3Q7H5</accession>
<dbReference type="RefSeq" id="WP_166121595.1">
    <property type="nucleotide sequence ID" value="NZ_JAPIUX010000005.1"/>
</dbReference>
<evidence type="ECO:0000313" key="2">
    <source>
        <dbReference type="EMBL" id="MCX2561209.1"/>
    </source>
</evidence>
<dbReference type="CDD" id="cd05262">
    <property type="entry name" value="SDR_a7"/>
    <property type="match status" value="1"/>
</dbReference>
<dbReference type="SUPFAM" id="SSF51735">
    <property type="entry name" value="NAD(P)-binding Rossmann-fold domains"/>
    <property type="match status" value="1"/>
</dbReference>
<dbReference type="PANTHER" id="PTHR48079">
    <property type="entry name" value="PROTEIN YEEZ"/>
    <property type="match status" value="1"/>
</dbReference>
<evidence type="ECO:0000259" key="1">
    <source>
        <dbReference type="Pfam" id="PF01370"/>
    </source>
</evidence>
<name>A0ABT3Q7H5_9PROT</name>
<dbReference type="Proteomes" id="UP001526446">
    <property type="component" value="Unassembled WGS sequence"/>
</dbReference>
<organism evidence="2 3">
    <name type="scientific">Acetobacter farinalis</name>
    <dbReference type="NCBI Taxonomy" id="1260984"/>
    <lineage>
        <taxon>Bacteria</taxon>
        <taxon>Pseudomonadati</taxon>
        <taxon>Pseudomonadota</taxon>
        <taxon>Alphaproteobacteria</taxon>
        <taxon>Acetobacterales</taxon>
        <taxon>Acetobacteraceae</taxon>
        <taxon>Acetobacter</taxon>
    </lineage>
</organism>
<evidence type="ECO:0000313" key="3">
    <source>
        <dbReference type="Proteomes" id="UP001526446"/>
    </source>
</evidence>
<feature type="domain" description="NAD-dependent epimerase/dehydratase" evidence="1">
    <location>
        <begin position="3"/>
        <end position="214"/>
    </location>
</feature>
<dbReference type="PANTHER" id="PTHR48079:SF6">
    <property type="entry name" value="NAD(P)-BINDING DOMAIN-CONTAINING PROTEIN-RELATED"/>
    <property type="match status" value="1"/>
</dbReference>
<reference evidence="2 3" key="1">
    <citation type="submission" date="2022-11" db="EMBL/GenBank/DDBJ databases">
        <title>Genome sequencing of Acetobacter type strain.</title>
        <authorList>
            <person name="Heo J."/>
            <person name="Lee D."/>
            <person name="Han B.-H."/>
            <person name="Hong S.-B."/>
            <person name="Kwon S.-W."/>
        </authorList>
    </citation>
    <scope>NUCLEOTIDE SEQUENCE [LARGE SCALE GENOMIC DNA]</scope>
    <source>
        <strain evidence="2 3">KACC 21251</strain>
    </source>
</reference>
<gene>
    <name evidence="2" type="ORF">OQ252_07335</name>
</gene>
<dbReference type="EMBL" id="JAPIUX010000005">
    <property type="protein sequence ID" value="MCX2561209.1"/>
    <property type="molecule type" value="Genomic_DNA"/>
</dbReference>
<keyword evidence="3" id="KW-1185">Reference proteome</keyword>
<dbReference type="InterPro" id="IPR036291">
    <property type="entry name" value="NAD(P)-bd_dom_sf"/>
</dbReference>
<dbReference type="InterPro" id="IPR051783">
    <property type="entry name" value="NAD(P)-dependent_oxidoreduct"/>
</dbReference>
<proteinExistence type="predicted"/>
<dbReference type="InterPro" id="IPR001509">
    <property type="entry name" value="Epimerase_deHydtase"/>
</dbReference>
<comment type="caution">
    <text evidence="2">The sequence shown here is derived from an EMBL/GenBank/DDBJ whole genome shotgun (WGS) entry which is preliminary data.</text>
</comment>
<protein>
    <submittedName>
        <fullName evidence="2">SDR family oxidoreductase</fullName>
    </submittedName>
</protein>